<evidence type="ECO:0000256" key="1">
    <source>
        <dbReference type="SAM" id="MobiDB-lite"/>
    </source>
</evidence>
<dbReference type="Gene3D" id="3.40.50.410">
    <property type="entry name" value="von Willebrand factor, type A domain"/>
    <property type="match status" value="1"/>
</dbReference>
<feature type="domain" description="VIT" evidence="3">
    <location>
        <begin position="17"/>
        <end position="147"/>
    </location>
</feature>
<sequence length="811" mass="89108">MAPVCDLPPHLSRFGLLGMTEDQERWKWCMVSLESVSVEVSIRGFVAQVTANMVYHNTAAHPLQVQAVLPVEEGAAVYHCEAQLDGRTIVTHCMEKKKAEKVYKEALKEGKTALMTREDPDSSDILTLNLGNFPAGTRAKVTLCLVMELRVETDGAISFVLPTVLNPRYTPADHPRRQDWDWRREDRGVYVTQPYSMEVKAQVCGSHQISRIVSHTDPLNVTLTDDAMSAQVSQDGGFSCDHDWSMLVYYRSAYRPHLLRETGERSATGIMKDDLLMLNLFPEVPTNTYSSRNEIIFVIDRSGSMHGQKIESARATLLLFLKSLPLGCLFNVVSFGSSFSVLFKKGSRVYSETTLREACQLQAAMKADMGGTEILAPLKDIYDKPPTPGYSRQILLITDGEVSNVDQVKKLVGRHAHETRLFSVGIGHGASTALVCGAARAGRGRSEMVVQQGPLQQKVMGLVTSMVQENIQEVTVACEVEPACRVTLVPKVPPVIFGGQHLILYARVPPATQVKKITVRGQLGASPILNTMEGKHLTVVHDEAKSIHRLAARSQILQWQLDEEEGVAEDMVALSVASGVVCCHTALVGVDQESGKPVPESPCQDPRESDLRYRSRSYSQQQHVLSSSVDVPCSSLRTRSFFSSNQQRPRRCKRLSSAPLQAHTKRAAPRALRTQCCVASSTSSDDDSNSSDEDSNSTDEDKDVLSMLGAASQPLLGLMEVVNLQQFDGSWKLKDAAHLTAVPLDGLSAANPAKGEAAWATALVLVLLERKFGEQREEWELLATKGRAFLVGCGEQPEEMLAKARLTLDSQ</sequence>
<feature type="domain" description="VWFA" evidence="2">
    <location>
        <begin position="294"/>
        <end position="471"/>
    </location>
</feature>
<dbReference type="Pfam" id="PF08487">
    <property type="entry name" value="VIT"/>
    <property type="match status" value="1"/>
</dbReference>
<dbReference type="SUPFAM" id="SSF53300">
    <property type="entry name" value="vWA-like"/>
    <property type="match status" value="1"/>
</dbReference>
<protein>
    <recommendedName>
        <fullName evidence="6">von Willebrand factor A domain-containing protein 5A-like</fullName>
    </recommendedName>
</protein>
<proteinExistence type="predicted"/>
<dbReference type="PROSITE" id="PS51468">
    <property type="entry name" value="VIT"/>
    <property type="match status" value="1"/>
</dbReference>
<dbReference type="InterPro" id="IPR002035">
    <property type="entry name" value="VWF_A"/>
</dbReference>
<dbReference type="Proteomes" id="UP001487740">
    <property type="component" value="Unassembled WGS sequence"/>
</dbReference>
<dbReference type="InterPro" id="IPR013694">
    <property type="entry name" value="VIT"/>
</dbReference>
<keyword evidence="5" id="KW-1185">Reference proteome</keyword>
<dbReference type="InterPro" id="IPR036465">
    <property type="entry name" value="vWFA_dom_sf"/>
</dbReference>
<evidence type="ECO:0000313" key="4">
    <source>
        <dbReference type="EMBL" id="KAK8373588.1"/>
    </source>
</evidence>
<reference evidence="4 5" key="1">
    <citation type="submission" date="2023-03" db="EMBL/GenBank/DDBJ databases">
        <title>High-quality genome of Scylla paramamosain provides insights in environmental adaptation.</title>
        <authorList>
            <person name="Zhang L."/>
        </authorList>
    </citation>
    <scope>NUCLEOTIDE SEQUENCE [LARGE SCALE GENOMIC DNA]</scope>
    <source>
        <strain evidence="4">LZ_2023a</strain>
        <tissue evidence="4">Muscle</tissue>
    </source>
</reference>
<accession>A0AAW0SE63</accession>
<evidence type="ECO:0000259" key="3">
    <source>
        <dbReference type="PROSITE" id="PS51468"/>
    </source>
</evidence>
<feature type="region of interest" description="Disordered" evidence="1">
    <location>
        <begin position="592"/>
        <end position="620"/>
    </location>
</feature>
<name>A0AAW0SE63_SCYPA</name>
<dbReference type="GO" id="GO:0032991">
    <property type="term" value="C:protein-containing complex"/>
    <property type="evidence" value="ECO:0007669"/>
    <property type="project" value="UniProtKB-ARBA"/>
</dbReference>
<dbReference type="PANTHER" id="PTHR45737:SF6">
    <property type="entry name" value="VON WILLEBRAND FACTOR A DOMAIN-CONTAINING PROTEIN 5A"/>
    <property type="match status" value="1"/>
</dbReference>
<dbReference type="AlphaFoldDB" id="A0AAW0SE63"/>
<evidence type="ECO:0008006" key="6">
    <source>
        <dbReference type="Google" id="ProtNLM"/>
    </source>
</evidence>
<feature type="compositionally biased region" description="Acidic residues" evidence="1">
    <location>
        <begin position="684"/>
        <end position="702"/>
    </location>
</feature>
<dbReference type="Pfam" id="PF13768">
    <property type="entry name" value="VWA_3"/>
    <property type="match status" value="1"/>
</dbReference>
<evidence type="ECO:0000313" key="5">
    <source>
        <dbReference type="Proteomes" id="UP001487740"/>
    </source>
</evidence>
<dbReference type="PROSITE" id="PS50234">
    <property type="entry name" value="VWFA"/>
    <property type="match status" value="1"/>
</dbReference>
<feature type="region of interest" description="Disordered" evidence="1">
    <location>
        <begin position="641"/>
        <end position="702"/>
    </location>
</feature>
<dbReference type="EMBL" id="JARAKH010001084">
    <property type="protein sequence ID" value="KAK8373588.1"/>
    <property type="molecule type" value="Genomic_DNA"/>
</dbReference>
<dbReference type="SMART" id="SM00609">
    <property type="entry name" value="VIT"/>
    <property type="match status" value="1"/>
</dbReference>
<organism evidence="4 5">
    <name type="scientific">Scylla paramamosain</name>
    <name type="common">Mud crab</name>
    <dbReference type="NCBI Taxonomy" id="85552"/>
    <lineage>
        <taxon>Eukaryota</taxon>
        <taxon>Metazoa</taxon>
        <taxon>Ecdysozoa</taxon>
        <taxon>Arthropoda</taxon>
        <taxon>Crustacea</taxon>
        <taxon>Multicrustacea</taxon>
        <taxon>Malacostraca</taxon>
        <taxon>Eumalacostraca</taxon>
        <taxon>Eucarida</taxon>
        <taxon>Decapoda</taxon>
        <taxon>Pleocyemata</taxon>
        <taxon>Brachyura</taxon>
        <taxon>Eubrachyura</taxon>
        <taxon>Portunoidea</taxon>
        <taxon>Portunidae</taxon>
        <taxon>Portuninae</taxon>
        <taxon>Scylla</taxon>
    </lineage>
</organism>
<gene>
    <name evidence="4" type="ORF">O3P69_014983</name>
</gene>
<evidence type="ECO:0000259" key="2">
    <source>
        <dbReference type="PROSITE" id="PS50234"/>
    </source>
</evidence>
<comment type="caution">
    <text evidence="4">The sequence shown here is derived from an EMBL/GenBank/DDBJ whole genome shotgun (WGS) entry which is preliminary data.</text>
</comment>
<dbReference type="PANTHER" id="PTHR45737">
    <property type="entry name" value="VON WILLEBRAND FACTOR A DOMAIN-CONTAINING PROTEIN 5A"/>
    <property type="match status" value="1"/>
</dbReference>
<dbReference type="SMART" id="SM00327">
    <property type="entry name" value="VWA"/>
    <property type="match status" value="1"/>
</dbReference>